<dbReference type="InterPro" id="IPR023299">
    <property type="entry name" value="ATPase_P-typ_cyto_dom_N"/>
</dbReference>
<evidence type="ECO:0000256" key="4">
    <source>
        <dbReference type="ARBA" id="ARBA00022723"/>
    </source>
</evidence>
<dbReference type="SUPFAM" id="SSF81653">
    <property type="entry name" value="Calcium ATPase, transduction domain A"/>
    <property type="match status" value="1"/>
</dbReference>
<dbReference type="EMBL" id="CCKQ01013358">
    <property type="protein sequence ID" value="CDW85007.1"/>
    <property type="molecule type" value="Genomic_DNA"/>
</dbReference>
<name>A0A078AUT9_STYLE</name>
<feature type="transmembrane region" description="Helical" evidence="15">
    <location>
        <begin position="372"/>
        <end position="393"/>
    </location>
</feature>
<feature type="binding site" evidence="13">
    <location>
        <position position="1053"/>
    </location>
    <ligand>
        <name>ATP</name>
        <dbReference type="ChEBI" id="CHEBI:30616"/>
    </ligand>
</feature>
<evidence type="ECO:0000256" key="2">
    <source>
        <dbReference type="ARBA" id="ARBA00008109"/>
    </source>
</evidence>
<feature type="binding site" evidence="14">
    <location>
        <position position="438"/>
    </location>
    <ligand>
        <name>Mg(2+)</name>
        <dbReference type="ChEBI" id="CHEBI:18420"/>
    </ligand>
</feature>
<keyword evidence="7 14" id="KW-0460">Magnesium</keyword>
<feature type="binding site" evidence="13">
    <location>
        <position position="727"/>
    </location>
    <ligand>
        <name>ATP</name>
        <dbReference type="ChEBI" id="CHEBI:30616"/>
    </ligand>
</feature>
<evidence type="ECO:0000256" key="13">
    <source>
        <dbReference type="PIRSR" id="PIRSR606539-2"/>
    </source>
</evidence>
<feature type="binding site" evidence="14">
    <location>
        <position position="1084"/>
    </location>
    <ligand>
        <name>Mg(2+)</name>
        <dbReference type="ChEBI" id="CHEBI:18420"/>
    </ligand>
</feature>
<feature type="binding site" evidence="13">
    <location>
        <position position="819"/>
    </location>
    <ligand>
        <name>ATP</name>
        <dbReference type="ChEBI" id="CHEBI:30616"/>
    </ligand>
</feature>
<protein>
    <recommendedName>
        <fullName evidence="15">Phospholipid-transporting ATPase</fullName>
        <ecNumber evidence="15">7.6.2.1</ecNumber>
    </recommendedName>
</protein>
<feature type="binding site" evidence="13">
    <location>
        <position position="438"/>
    </location>
    <ligand>
        <name>ATP</name>
        <dbReference type="ChEBI" id="CHEBI:30616"/>
    </ligand>
</feature>
<feature type="region of interest" description="Disordered" evidence="16">
    <location>
        <begin position="1551"/>
        <end position="1572"/>
    </location>
</feature>
<feature type="transmembrane region" description="Helical" evidence="15">
    <location>
        <begin position="1291"/>
        <end position="1311"/>
    </location>
</feature>
<keyword evidence="3 15" id="KW-0812">Transmembrane</keyword>
<dbReference type="InterPro" id="IPR023298">
    <property type="entry name" value="ATPase_P-typ_TM_dom_sf"/>
</dbReference>
<evidence type="ECO:0000256" key="12">
    <source>
        <dbReference type="PIRSR" id="PIRSR606539-1"/>
    </source>
</evidence>
<dbReference type="OrthoDB" id="377733at2759"/>
<dbReference type="InParanoid" id="A0A078AUT9"/>
<dbReference type="EC" id="7.6.2.1" evidence="15"/>
<accession>A0A078AUT9</accession>
<dbReference type="GO" id="GO:0000287">
    <property type="term" value="F:magnesium ion binding"/>
    <property type="evidence" value="ECO:0007669"/>
    <property type="project" value="UniProtKB-UniRule"/>
</dbReference>
<dbReference type="PANTHER" id="PTHR24092:SF218">
    <property type="entry name" value="PHOSPHOLIPID-TRANSPORTING ATPASE"/>
    <property type="match status" value="1"/>
</dbReference>
<dbReference type="Gene3D" id="3.40.1110.10">
    <property type="entry name" value="Calcium-transporting ATPase, cytoplasmic domain N"/>
    <property type="match status" value="1"/>
</dbReference>
<dbReference type="InterPro" id="IPR023214">
    <property type="entry name" value="HAD_sf"/>
</dbReference>
<feature type="transmembrane region" description="Helical" evidence="15">
    <location>
        <begin position="1130"/>
        <end position="1150"/>
    </location>
</feature>
<feature type="binding site" evidence="13">
    <location>
        <position position="818"/>
    </location>
    <ligand>
        <name>ATP</name>
        <dbReference type="ChEBI" id="CHEBI:30616"/>
    </ligand>
</feature>
<dbReference type="InterPro" id="IPR006539">
    <property type="entry name" value="P-type_ATPase_IV"/>
</dbReference>
<keyword evidence="8 15" id="KW-1278">Translocase</keyword>
<comment type="catalytic activity">
    <reaction evidence="11 15">
        <text>ATP + H2O + phospholipidSide 1 = ADP + phosphate + phospholipidSide 2.</text>
        <dbReference type="EC" id="7.6.2.1"/>
    </reaction>
</comment>
<evidence type="ECO:0000313" key="19">
    <source>
        <dbReference type="Proteomes" id="UP000039865"/>
    </source>
</evidence>
<dbReference type="PANTHER" id="PTHR24092">
    <property type="entry name" value="PROBABLE PHOSPHOLIPID-TRANSPORTING ATPASE"/>
    <property type="match status" value="1"/>
</dbReference>
<keyword evidence="6 13" id="KW-0067">ATP-binding</keyword>
<dbReference type="GO" id="GO:0005886">
    <property type="term" value="C:plasma membrane"/>
    <property type="evidence" value="ECO:0007669"/>
    <property type="project" value="TreeGrafter"/>
</dbReference>
<dbReference type="SUPFAM" id="SSF56784">
    <property type="entry name" value="HAD-like"/>
    <property type="match status" value="1"/>
</dbReference>
<comment type="similarity">
    <text evidence="2 15">Belongs to the cation transport ATPase (P-type) (TC 3.A.3) family. Type IV subfamily.</text>
</comment>
<keyword evidence="4 14" id="KW-0479">Metal-binding</keyword>
<dbReference type="Gene3D" id="3.40.50.1000">
    <property type="entry name" value="HAD superfamily/HAD-like"/>
    <property type="match status" value="2"/>
</dbReference>
<evidence type="ECO:0000256" key="6">
    <source>
        <dbReference type="ARBA" id="ARBA00022840"/>
    </source>
</evidence>
<evidence type="ECO:0000256" key="1">
    <source>
        <dbReference type="ARBA" id="ARBA00004141"/>
    </source>
</evidence>
<keyword evidence="19" id="KW-1185">Reference proteome</keyword>
<feature type="binding site" evidence="13">
    <location>
        <position position="436"/>
    </location>
    <ligand>
        <name>ATP</name>
        <dbReference type="ChEBI" id="CHEBI:30616"/>
    </ligand>
</feature>
<keyword evidence="5 13" id="KW-0547">Nucleotide-binding</keyword>
<dbReference type="NCBIfam" id="TIGR01652">
    <property type="entry name" value="ATPase-Plipid"/>
    <property type="match status" value="1"/>
</dbReference>
<reference evidence="18 19" key="1">
    <citation type="submission" date="2014-06" db="EMBL/GenBank/DDBJ databases">
        <authorList>
            <person name="Swart Estienne"/>
        </authorList>
    </citation>
    <scope>NUCLEOTIDE SEQUENCE [LARGE SCALE GENOMIC DNA]</scope>
    <source>
        <strain evidence="18 19">130c</strain>
    </source>
</reference>
<comment type="subcellular location">
    <subcellularLocation>
        <location evidence="1 15">Membrane</location>
        <topology evidence="1 15">Multi-pass membrane protein</topology>
    </subcellularLocation>
</comment>
<feature type="transmembrane region" description="Helical" evidence="15">
    <location>
        <begin position="1170"/>
        <end position="1190"/>
    </location>
</feature>
<feature type="binding site" evidence="14">
    <location>
        <position position="436"/>
    </location>
    <ligand>
        <name>Mg(2+)</name>
        <dbReference type="ChEBI" id="CHEBI:18420"/>
    </ligand>
</feature>
<evidence type="ECO:0000256" key="15">
    <source>
        <dbReference type="RuleBase" id="RU362033"/>
    </source>
</evidence>
<feature type="binding site" evidence="13">
    <location>
        <position position="692"/>
    </location>
    <ligand>
        <name>ATP</name>
        <dbReference type="ChEBI" id="CHEBI:30616"/>
    </ligand>
</feature>
<evidence type="ECO:0000256" key="14">
    <source>
        <dbReference type="PIRSR" id="PIRSR606539-3"/>
    </source>
</evidence>
<evidence type="ECO:0000313" key="18">
    <source>
        <dbReference type="EMBL" id="CDW85007.1"/>
    </source>
</evidence>
<dbReference type="Pfam" id="PF16212">
    <property type="entry name" value="PhoLip_ATPase_C"/>
    <property type="match status" value="1"/>
</dbReference>
<feature type="domain" description="P-type ATPase C-terminal" evidence="17">
    <location>
        <begin position="1107"/>
        <end position="1361"/>
    </location>
</feature>
<keyword evidence="10 15" id="KW-0472">Membrane</keyword>
<organism evidence="18 19">
    <name type="scientific">Stylonychia lemnae</name>
    <name type="common">Ciliate</name>
    <dbReference type="NCBI Taxonomy" id="5949"/>
    <lineage>
        <taxon>Eukaryota</taxon>
        <taxon>Sar</taxon>
        <taxon>Alveolata</taxon>
        <taxon>Ciliophora</taxon>
        <taxon>Intramacronucleata</taxon>
        <taxon>Spirotrichea</taxon>
        <taxon>Stichotrichia</taxon>
        <taxon>Sporadotrichida</taxon>
        <taxon>Oxytrichidae</taxon>
        <taxon>Stylonychinae</taxon>
        <taxon>Stylonychia</taxon>
    </lineage>
</organism>
<feature type="active site" description="4-aspartylphosphate intermediate" evidence="12">
    <location>
        <position position="436"/>
    </location>
</feature>
<keyword evidence="9 15" id="KW-1133">Transmembrane helix</keyword>
<evidence type="ECO:0000256" key="3">
    <source>
        <dbReference type="ARBA" id="ARBA00022692"/>
    </source>
</evidence>
<evidence type="ECO:0000256" key="10">
    <source>
        <dbReference type="ARBA" id="ARBA00023136"/>
    </source>
</evidence>
<feature type="binding site" evidence="13">
    <location>
        <position position="1083"/>
    </location>
    <ligand>
        <name>ATP</name>
        <dbReference type="ChEBI" id="CHEBI:30616"/>
    </ligand>
</feature>
<evidence type="ECO:0000256" key="11">
    <source>
        <dbReference type="ARBA" id="ARBA00034036"/>
    </source>
</evidence>
<dbReference type="PRINTS" id="PR00119">
    <property type="entry name" value="CATATPASE"/>
</dbReference>
<sequence length="1572" mass="182370">MSDQLNGTLTLKTQPKYKKSKKKMTFKQKCLQLCKKEEELDINNLDIKQMPLRQVLFDTAKLPVYPEENQIYITNKISTTKYNYCIVLDTRFFTITLIFSHKSLSFCACNEYDERGLRGLQHKSSIKDYFKERLWSDLKCGDLILIKDGELFPADAVILMSQAENGECFVQTSTLDGERALKHKQCLVPIKKAIEKDGLLNFKANFHCEAPTKNLYEFNAFMESEQLPEYGTIQLSQGSKKRTITLDNKQLALRGSNLANTQWVIAAVIYTGKESKLMLNQGLSRYKQSKIEKVVNVICIYLIVIQTILCVIMSVYCGFYTQNYSDLDNDSLKRKAEYLFYTELSAQTRANSTSSDDDLIYNPTIVGIKTYGAYYILLNTLIPISLVVSIEFVKLIQTPFFSNDIEMYDEVSMKQAQPMTMTLHEELASVKYIFADKTGTLTSNIMQFKACSIGSVCYDEDYNDDDYEYMIETQRNDQQDQSSIKDHLEEVIQEEQKYYDSLCLSGIEGDGEVKAQEFEKYKESVGYPFNNQEGEAQLNRKDSLTKILWNFKESTKIIKNLLETQKNFMNEEINLGKSQPDKKPLIIQKQNEYLHYFWLNVVLCHDVITTKKPNEEHLTYQGTSPDEITLLDAAKEVGYIFLDRNSQQMKISIFGVEKTYQLLQKLEFTSDRKKMTVIVKDEDSGLVILFSKGADLAIFDKLSVKIEQPFMDATKEDLIKFSTKGFRTLCFAMRIIDETYFNSWQEAYENSKLDMIKLGIGKFKIEMHKENISDKMLNEIESELFLLGATALEDKLQEGVPEAIEDFHNAGIKVWMLTGDKLETAENIGFSSKMFNEKMYIFKLQTKTKHETRNRLNQIDSKILEIEKTHKTPIIGTQFLLNPNAGLDLPRNAKEVALQYQYHDQAEARNIIQALEDFKHESKASEYTLNDSWARKPALRRKVRKRLEEIVPDKNAVVNRLLRENQLFYKAEGDISKYIPKSFDMVSNQYIIRMSNVYRSQSSNHKKSEITDNEDTFGILIEGQTLQFLIDSNSMKKKFLKILGKCQAVIVCRASPSQKGLVVSMIKHNEPDIVTLAIGDGANDVNMIQKAHIGIGIFGKEGYQAAANSDYAIGQFRFLRRLMFVHGRWSGIRLSVFMLFFFNKNIVFTLPQFWFGWYNGFSGQTFYDDAYLTSFNTFVTALAICTLAIWDQDINIRDEKFSKLIELFFPYLYKEAQENDLFSKKKFLVWAVISASQSILVFGVPVLTYQNLILSSGKMEDLWTISICSYYGLVFIHYFLVFTFTKNWTPWIVFFYILSYLFFTPFLTVTYNSFPNTFLEGRLGEMVYNNVYFWLIILVITVACVIPIYFYFNVQALLFPKLKDLILQNRLDQDQIMRELDPERARQTHELFKQRQHALISQWNNDYNKFELPNKSIDHSRIHDNNTPIKVSMLDLSHEEQKQSISITRNYISETPERASKLRKGVSSSKLLPNLKDHQTIKENSFQKGINQSKIIFEQAREESPQRSLRINHSVRSEDLDNLSLRSFDNRISVKVQNYLEEYEVSPQRGNIHIPLSNDYRQKPSKNRSEFI</sequence>
<dbReference type="InterPro" id="IPR032630">
    <property type="entry name" value="P_typ_ATPase_c"/>
</dbReference>
<feature type="binding site" evidence="13">
    <location>
        <position position="627"/>
    </location>
    <ligand>
        <name>ATP</name>
        <dbReference type="ChEBI" id="CHEBI:30616"/>
    </ligand>
</feature>
<feature type="transmembrane region" description="Helical" evidence="15">
    <location>
        <begin position="1262"/>
        <end position="1284"/>
    </location>
</feature>
<dbReference type="PROSITE" id="PS00154">
    <property type="entry name" value="ATPASE_E1_E2"/>
    <property type="match status" value="1"/>
</dbReference>
<dbReference type="InterPro" id="IPR008250">
    <property type="entry name" value="ATPase_P-typ_transduc_dom_A_sf"/>
</dbReference>
<feature type="binding site" evidence="13">
    <location>
        <position position="437"/>
    </location>
    <ligand>
        <name>ATP</name>
        <dbReference type="ChEBI" id="CHEBI:30616"/>
    </ligand>
</feature>
<dbReference type="Gene3D" id="2.70.150.10">
    <property type="entry name" value="Calcium-transporting ATPase, cytoplasmic transduction domain A"/>
    <property type="match status" value="1"/>
</dbReference>
<dbReference type="Pfam" id="PF13246">
    <property type="entry name" value="Cation_ATPase"/>
    <property type="match status" value="1"/>
</dbReference>
<evidence type="ECO:0000256" key="16">
    <source>
        <dbReference type="SAM" id="MobiDB-lite"/>
    </source>
</evidence>
<dbReference type="GO" id="GO:0005524">
    <property type="term" value="F:ATP binding"/>
    <property type="evidence" value="ECO:0007669"/>
    <property type="project" value="UniProtKB-UniRule"/>
</dbReference>
<evidence type="ECO:0000256" key="7">
    <source>
        <dbReference type="ARBA" id="ARBA00022842"/>
    </source>
</evidence>
<dbReference type="Proteomes" id="UP000039865">
    <property type="component" value="Unassembled WGS sequence"/>
</dbReference>
<dbReference type="InterPro" id="IPR018303">
    <property type="entry name" value="ATPase_P-typ_P_site"/>
</dbReference>
<evidence type="ECO:0000256" key="8">
    <source>
        <dbReference type="ARBA" id="ARBA00022967"/>
    </source>
</evidence>
<feature type="binding site" evidence="14">
    <location>
        <position position="1080"/>
    </location>
    <ligand>
        <name>Mg(2+)</name>
        <dbReference type="ChEBI" id="CHEBI:18420"/>
    </ligand>
</feature>
<dbReference type="GO" id="GO:0045332">
    <property type="term" value="P:phospholipid translocation"/>
    <property type="evidence" value="ECO:0007669"/>
    <property type="project" value="TreeGrafter"/>
</dbReference>
<feature type="binding site" evidence="13">
    <location>
        <position position="668"/>
    </location>
    <ligand>
        <name>ATP</name>
        <dbReference type="ChEBI" id="CHEBI:30616"/>
    </ligand>
</feature>
<evidence type="ECO:0000256" key="5">
    <source>
        <dbReference type="ARBA" id="ARBA00022741"/>
    </source>
</evidence>
<feature type="transmembrane region" description="Helical" evidence="15">
    <location>
        <begin position="294"/>
        <end position="321"/>
    </location>
</feature>
<feature type="binding site" evidence="13">
    <location>
        <position position="1084"/>
    </location>
    <ligand>
        <name>ATP</name>
        <dbReference type="ChEBI" id="CHEBI:30616"/>
    </ligand>
</feature>
<feature type="binding site" evidence="13">
    <location>
        <position position="1059"/>
    </location>
    <ligand>
        <name>ATP</name>
        <dbReference type="ChEBI" id="CHEBI:30616"/>
    </ligand>
</feature>
<dbReference type="InterPro" id="IPR036412">
    <property type="entry name" value="HAD-like_sf"/>
</dbReference>
<dbReference type="SUPFAM" id="SSF81660">
    <property type="entry name" value="Metal cation-transporting ATPase, ATP-binding domain N"/>
    <property type="match status" value="1"/>
</dbReference>
<evidence type="ECO:0000256" key="9">
    <source>
        <dbReference type="ARBA" id="ARBA00022989"/>
    </source>
</evidence>
<feature type="binding site" evidence="13">
    <location>
        <position position="820"/>
    </location>
    <ligand>
        <name>ATP</name>
        <dbReference type="ChEBI" id="CHEBI:30616"/>
    </ligand>
</feature>
<dbReference type="NCBIfam" id="TIGR01494">
    <property type="entry name" value="ATPase_P-type"/>
    <property type="match status" value="1"/>
</dbReference>
<evidence type="ECO:0000259" key="17">
    <source>
        <dbReference type="Pfam" id="PF16212"/>
    </source>
</evidence>
<comment type="cofactor">
    <cofactor evidence="14">
        <name>Mg(2+)</name>
        <dbReference type="ChEBI" id="CHEBI:18420"/>
    </cofactor>
</comment>
<dbReference type="GO" id="GO:0140326">
    <property type="term" value="F:ATPase-coupled intramembrane lipid transporter activity"/>
    <property type="evidence" value="ECO:0007669"/>
    <property type="project" value="UniProtKB-EC"/>
</dbReference>
<feature type="transmembrane region" description="Helical" evidence="15">
    <location>
        <begin position="1331"/>
        <end position="1352"/>
    </location>
</feature>
<dbReference type="InterPro" id="IPR001757">
    <property type="entry name" value="P_typ_ATPase"/>
</dbReference>
<feature type="transmembrane region" description="Helical" evidence="15">
    <location>
        <begin position="1227"/>
        <end position="1250"/>
    </location>
</feature>
<proteinExistence type="inferred from homology"/>
<dbReference type="SUPFAM" id="SSF81665">
    <property type="entry name" value="Calcium ATPase, transmembrane domain M"/>
    <property type="match status" value="1"/>
</dbReference>
<dbReference type="GO" id="GO:0016887">
    <property type="term" value="F:ATP hydrolysis activity"/>
    <property type="evidence" value="ECO:0007669"/>
    <property type="project" value="InterPro"/>
</dbReference>
<gene>
    <name evidence="18" type="primary">Contig14704.g15663</name>
    <name evidence="18" type="ORF">STYLEM_14077</name>
</gene>